<dbReference type="STRING" id="1166337.SAMN05192580_0298"/>
<dbReference type="Proteomes" id="UP000198824">
    <property type="component" value="Unassembled WGS sequence"/>
</dbReference>
<keyword evidence="3" id="KW-1185">Reference proteome</keyword>
<organism evidence="2 3">
    <name type="scientific">Sphingomonas jatrophae</name>
    <dbReference type="NCBI Taxonomy" id="1166337"/>
    <lineage>
        <taxon>Bacteria</taxon>
        <taxon>Pseudomonadati</taxon>
        <taxon>Pseudomonadota</taxon>
        <taxon>Alphaproteobacteria</taxon>
        <taxon>Sphingomonadales</taxon>
        <taxon>Sphingomonadaceae</taxon>
        <taxon>Sphingomonas</taxon>
    </lineage>
</organism>
<evidence type="ECO:0000313" key="2">
    <source>
        <dbReference type="EMBL" id="SFR78595.1"/>
    </source>
</evidence>
<accession>A0A1I6JI14</accession>
<reference evidence="2 3" key="1">
    <citation type="submission" date="2016-10" db="EMBL/GenBank/DDBJ databases">
        <authorList>
            <person name="de Groot N.N."/>
        </authorList>
    </citation>
    <scope>NUCLEOTIDE SEQUENCE [LARGE SCALE GENOMIC DNA]</scope>
    <source>
        <strain evidence="2 3">S5-249</strain>
    </source>
</reference>
<feature type="region of interest" description="Disordered" evidence="1">
    <location>
        <begin position="96"/>
        <end position="144"/>
    </location>
</feature>
<protein>
    <submittedName>
        <fullName evidence="2">Uncharacterized protein</fullName>
    </submittedName>
</protein>
<gene>
    <name evidence="2" type="ORF">SAMN05192580_0298</name>
</gene>
<feature type="compositionally biased region" description="Pro residues" evidence="1">
    <location>
        <begin position="108"/>
        <end position="144"/>
    </location>
</feature>
<proteinExistence type="predicted"/>
<name>A0A1I6JI14_9SPHN</name>
<dbReference type="EMBL" id="FOZG01000001">
    <property type="protein sequence ID" value="SFR78595.1"/>
    <property type="molecule type" value="Genomic_DNA"/>
</dbReference>
<evidence type="ECO:0000313" key="3">
    <source>
        <dbReference type="Proteomes" id="UP000198824"/>
    </source>
</evidence>
<sequence>MGGAGTGVGSSGLSGFGGFGPWLELPKLDDELVLVDVLVEDEVEEDVLLEVELDVAPLDVEVEVAPLEVDDEVAPLDVDVAPLDVEVAPLEVEVEPPLEEEVDATNQPPLPPPPPPPPKKPPPKKPPPPKPPPPPITAGATPPPPTAIGIISAIAGCGAGVTMVVEVPGAHVVETVRVTTVRLWTLGFAAATRRTGAGPFLVITRV</sequence>
<dbReference type="RefSeq" id="WP_165611170.1">
    <property type="nucleotide sequence ID" value="NZ_FOZG01000001.1"/>
</dbReference>
<evidence type="ECO:0000256" key="1">
    <source>
        <dbReference type="SAM" id="MobiDB-lite"/>
    </source>
</evidence>
<dbReference type="AlphaFoldDB" id="A0A1I6JI14"/>